<dbReference type="RefSeq" id="WP_130603947.1">
    <property type="nucleotide sequence ID" value="NZ_CP034759.1"/>
</dbReference>
<evidence type="ECO:0000256" key="2">
    <source>
        <dbReference type="ARBA" id="ARBA00023125"/>
    </source>
</evidence>
<dbReference type="PROSITE" id="PS01081">
    <property type="entry name" value="HTH_TETR_1"/>
    <property type="match status" value="1"/>
</dbReference>
<keyword evidence="2 4" id="KW-0238">DNA-binding</keyword>
<accession>A0A4P6P6N1</accession>
<evidence type="ECO:0000259" key="5">
    <source>
        <dbReference type="PROSITE" id="PS50977"/>
    </source>
</evidence>
<dbReference type="SUPFAM" id="SSF48498">
    <property type="entry name" value="Tetracyclin repressor-like, C-terminal domain"/>
    <property type="match status" value="1"/>
</dbReference>
<dbReference type="InterPro" id="IPR036271">
    <property type="entry name" value="Tet_transcr_reg_TetR-rel_C_sf"/>
</dbReference>
<evidence type="ECO:0000256" key="3">
    <source>
        <dbReference type="ARBA" id="ARBA00023163"/>
    </source>
</evidence>
<dbReference type="InterPro" id="IPR023772">
    <property type="entry name" value="DNA-bd_HTH_TetR-type_CS"/>
</dbReference>
<dbReference type="InterPro" id="IPR001647">
    <property type="entry name" value="HTH_TetR"/>
</dbReference>
<dbReference type="InterPro" id="IPR009057">
    <property type="entry name" value="Homeodomain-like_sf"/>
</dbReference>
<dbReference type="EMBL" id="CP034759">
    <property type="protein sequence ID" value="QBG37281.1"/>
    <property type="molecule type" value="Genomic_DNA"/>
</dbReference>
<dbReference type="Pfam" id="PF00440">
    <property type="entry name" value="TetR_N"/>
    <property type="match status" value="1"/>
</dbReference>
<name>A0A4P6P6N1_9GAMM</name>
<evidence type="ECO:0000313" key="6">
    <source>
        <dbReference type="EMBL" id="QBG37281.1"/>
    </source>
</evidence>
<dbReference type="Gene3D" id="1.10.10.60">
    <property type="entry name" value="Homeodomain-like"/>
    <property type="match status" value="1"/>
</dbReference>
<dbReference type="PRINTS" id="PR00455">
    <property type="entry name" value="HTHTETR"/>
</dbReference>
<evidence type="ECO:0000256" key="4">
    <source>
        <dbReference type="PROSITE-ProRule" id="PRU00335"/>
    </source>
</evidence>
<dbReference type="PANTHER" id="PTHR47506:SF8">
    <property type="entry name" value="REPRESSOR OF PUTATIVE XENOBIOTIC REDUCTASE TETR FAMILY-RELATED"/>
    <property type="match status" value="1"/>
</dbReference>
<feature type="domain" description="HTH tetR-type" evidence="5">
    <location>
        <begin position="5"/>
        <end position="65"/>
    </location>
</feature>
<keyword evidence="1" id="KW-0805">Transcription regulation</keyword>
<proteinExistence type="predicted"/>
<reference evidence="6 7" key="1">
    <citation type="submission" date="2018-12" db="EMBL/GenBank/DDBJ databases">
        <title>Complete genome of Litorilituus sediminis.</title>
        <authorList>
            <person name="Liu A."/>
            <person name="Rong J."/>
        </authorList>
    </citation>
    <scope>NUCLEOTIDE SEQUENCE [LARGE SCALE GENOMIC DNA]</scope>
    <source>
        <strain evidence="6 7">JCM 17549</strain>
    </source>
</reference>
<dbReference type="KEGG" id="lsd:EMK97_16825"/>
<feature type="DNA-binding region" description="H-T-H motif" evidence="4">
    <location>
        <begin position="28"/>
        <end position="47"/>
    </location>
</feature>
<dbReference type="PANTHER" id="PTHR47506">
    <property type="entry name" value="TRANSCRIPTIONAL REGULATORY PROTEIN"/>
    <property type="match status" value="1"/>
</dbReference>
<dbReference type="GO" id="GO:0003677">
    <property type="term" value="F:DNA binding"/>
    <property type="evidence" value="ECO:0007669"/>
    <property type="project" value="UniProtKB-UniRule"/>
</dbReference>
<dbReference type="Proteomes" id="UP000290244">
    <property type="component" value="Chromosome"/>
</dbReference>
<dbReference type="Gene3D" id="1.10.357.10">
    <property type="entry name" value="Tetracycline Repressor, domain 2"/>
    <property type="match status" value="1"/>
</dbReference>
<dbReference type="AlphaFoldDB" id="A0A4P6P6N1"/>
<keyword evidence="3" id="KW-0804">Transcription</keyword>
<keyword evidence="7" id="KW-1185">Reference proteome</keyword>
<dbReference type="SUPFAM" id="SSF46689">
    <property type="entry name" value="Homeodomain-like"/>
    <property type="match status" value="1"/>
</dbReference>
<protein>
    <submittedName>
        <fullName evidence="6">TetR/AcrR family transcriptional regulator</fullName>
    </submittedName>
</protein>
<evidence type="ECO:0000256" key="1">
    <source>
        <dbReference type="ARBA" id="ARBA00023015"/>
    </source>
</evidence>
<evidence type="ECO:0000313" key="7">
    <source>
        <dbReference type="Proteomes" id="UP000290244"/>
    </source>
</evidence>
<sequence length="193" mass="21690">MRNAEFDKEAVLRAAMHAFLNKGYAKTSMQDLKKATGLHPGSIYCAFENKRGLLLAALEQYRLDRASEFEQFFSARTSTIAGIKSYLDNVVSECISCDNTQACLMTKALNEIAEQDTEIQAIISSNLILLQKTLAEKFALALKEKAISEEKNSEHLARYFLMGVYGLRTFAQTHPEPAVLKQLAEQLYQDIIK</sequence>
<dbReference type="OrthoDB" id="270177at2"/>
<dbReference type="PROSITE" id="PS50977">
    <property type="entry name" value="HTH_TETR_2"/>
    <property type="match status" value="1"/>
</dbReference>
<gene>
    <name evidence="6" type="ORF">EMK97_16825</name>
</gene>
<organism evidence="6 7">
    <name type="scientific">Litorilituus sediminis</name>
    <dbReference type="NCBI Taxonomy" id="718192"/>
    <lineage>
        <taxon>Bacteria</taxon>
        <taxon>Pseudomonadati</taxon>
        <taxon>Pseudomonadota</taxon>
        <taxon>Gammaproteobacteria</taxon>
        <taxon>Alteromonadales</taxon>
        <taxon>Colwelliaceae</taxon>
        <taxon>Litorilituus</taxon>
    </lineage>
</organism>